<evidence type="ECO:0000256" key="9">
    <source>
        <dbReference type="HAMAP-Rule" id="MF_01463"/>
    </source>
</evidence>
<reference evidence="14" key="1">
    <citation type="journal article" date="2024" name="Int. J. Syst. Evol. Microbiol.">
        <title>Brooklawnia propionicigenes sp. nov., a facultatively anaerobic, propionate-producing bacterium isolated from a methanogenic reactor treating waste from cattle farms.</title>
        <authorList>
            <person name="Akita Y."/>
            <person name="Ueki A."/>
            <person name="Tonouchi A."/>
            <person name="Sugawara Y."/>
            <person name="Honma S."/>
            <person name="Kaku N."/>
            <person name="Ueki K."/>
        </authorList>
    </citation>
    <scope>NUCLEOTIDE SEQUENCE</scope>
    <source>
        <strain evidence="14">SH051</strain>
    </source>
</reference>
<comment type="similarity">
    <text evidence="9">Belongs to the SecD/SecF family. SecD subfamily.</text>
</comment>
<dbReference type="PANTHER" id="PTHR30081:SF1">
    <property type="entry name" value="PROTEIN TRANSLOCASE SUBUNIT SECD"/>
    <property type="match status" value="1"/>
</dbReference>
<dbReference type="Gene3D" id="3.30.1360.200">
    <property type="match status" value="1"/>
</dbReference>
<name>A0AAN0KJU7_9ACTN</name>
<dbReference type="InterPro" id="IPR022813">
    <property type="entry name" value="SecD/SecF_arch_bac"/>
</dbReference>
<keyword evidence="2 9" id="KW-0813">Transport</keyword>
<dbReference type="GO" id="GO:0065002">
    <property type="term" value="P:intracellular protein transmembrane transport"/>
    <property type="evidence" value="ECO:0007669"/>
    <property type="project" value="UniProtKB-UniRule"/>
</dbReference>
<feature type="compositionally biased region" description="Pro residues" evidence="10">
    <location>
        <begin position="161"/>
        <end position="176"/>
    </location>
</feature>
<comment type="subunit">
    <text evidence="9">Forms a complex with SecF. Part of the essential Sec protein translocation apparatus which comprises SecA, SecYEG and auxiliary proteins SecDF. Other proteins may also be involved.</text>
</comment>
<feature type="region of interest" description="Disordered" evidence="10">
    <location>
        <begin position="538"/>
        <end position="571"/>
    </location>
</feature>
<comment type="subcellular location">
    <subcellularLocation>
        <location evidence="1 9">Cell membrane</location>
        <topology evidence="1 9">Multi-pass membrane protein</topology>
    </subcellularLocation>
</comment>
<comment type="caution">
    <text evidence="9">Lacks conserved residue(s) required for the propagation of feature annotation.</text>
</comment>
<feature type="compositionally biased region" description="Low complexity" evidence="10">
    <location>
        <begin position="116"/>
        <end position="154"/>
    </location>
</feature>
<keyword evidence="15" id="KW-1185">Reference proteome</keyword>
<evidence type="ECO:0000256" key="3">
    <source>
        <dbReference type="ARBA" id="ARBA00022475"/>
    </source>
</evidence>
<dbReference type="Pfam" id="PF07549">
    <property type="entry name" value="Sec_GG"/>
    <property type="match status" value="1"/>
</dbReference>
<dbReference type="SUPFAM" id="SSF82866">
    <property type="entry name" value="Multidrug efflux transporter AcrB transmembrane domain"/>
    <property type="match status" value="1"/>
</dbReference>
<proteinExistence type="inferred from homology"/>
<keyword evidence="5 9" id="KW-0653">Protein transport</keyword>
<evidence type="ECO:0000313" key="15">
    <source>
        <dbReference type="Proteomes" id="UP001431656"/>
    </source>
</evidence>
<keyword evidence="6 9" id="KW-1133">Transmembrane helix</keyword>
<dbReference type="GO" id="GO:0005886">
    <property type="term" value="C:plasma membrane"/>
    <property type="evidence" value="ECO:0007669"/>
    <property type="project" value="UniProtKB-SubCell"/>
</dbReference>
<feature type="transmembrane region" description="Helical" evidence="9">
    <location>
        <begin position="381"/>
        <end position="408"/>
    </location>
</feature>
<dbReference type="EMBL" id="AP028056">
    <property type="protein sequence ID" value="BEH03570.1"/>
    <property type="molecule type" value="Genomic_DNA"/>
</dbReference>
<dbReference type="Gene3D" id="1.20.1640.10">
    <property type="entry name" value="Multidrug efflux transporter AcrB transmembrane domain"/>
    <property type="match status" value="1"/>
</dbReference>
<dbReference type="PANTHER" id="PTHR30081">
    <property type="entry name" value="PROTEIN-EXPORT MEMBRANE PROTEIN SEC"/>
    <property type="match status" value="1"/>
</dbReference>
<dbReference type="AlphaFoldDB" id="A0AAN0KJU7"/>
<feature type="domain" description="Protein export membrane protein SecD/SecF C-terminal" evidence="11">
    <location>
        <begin position="336"/>
        <end position="512"/>
    </location>
</feature>
<feature type="transmembrane region" description="Helical" evidence="9">
    <location>
        <begin position="354"/>
        <end position="374"/>
    </location>
</feature>
<dbReference type="KEGG" id="broo:brsh051_28510"/>
<evidence type="ECO:0000256" key="2">
    <source>
        <dbReference type="ARBA" id="ARBA00022448"/>
    </source>
</evidence>
<gene>
    <name evidence="9 14" type="primary">secD</name>
    <name evidence="14" type="ORF">brsh051_28510</name>
</gene>
<dbReference type="InterPro" id="IPR048631">
    <property type="entry name" value="SecD_1st"/>
</dbReference>
<dbReference type="NCBIfam" id="TIGR00916">
    <property type="entry name" value="2A0604s01"/>
    <property type="match status" value="1"/>
</dbReference>
<feature type="domain" description="SecDF P1 head subdomain" evidence="13">
    <location>
        <begin position="228"/>
        <end position="335"/>
    </location>
</feature>
<dbReference type="GO" id="GO:0015450">
    <property type="term" value="F:protein-transporting ATPase activity"/>
    <property type="evidence" value="ECO:0007669"/>
    <property type="project" value="InterPro"/>
</dbReference>
<sequence>MLFALMALTGTWTPRLGLDLRGGTTITLTARTSDGSTVPRENLETARNIIQNRVDSLGVGESSVTIQGNDKIEVAVPNVSSDELVELVGTTAKLAFRPVIGVQQVPQTDTSTAEPTSEATPSGEASAEATSSPTAGEQTPAEASAEPTSAPASTAERRPVPNLPTEPPAPATPRPTAPGDQELTLDQQLGYTPTQQDAEDFAAFQCGDEFPDVVDQPLIACDQTGSYKYFLGPVILSGEHVTDATAGIPQGEVAWIVSLTFDDEGSAIFADATEALAQKSQPQNQFAIVLDREVISAPSVSERITGGKASISGTGITESTAKALATTLRYGSLPVDLETSSVDTVSPVLGGNQMTAGIIAGIVGLALVIAYSLLYYRGLTIVVAGSLLAAAAVTYAVMVLLGSAVGFALNLPGIAGAIVAIGVTADSFVVYFERIRDEIRDGHSLHHSIQSGWHKARGTILMADGVQLLAAVVLYFLAIGSVKGFAFTLGVTTAIDLLLVIFFTHPLMTLLGRTTFFGEGHKNSGLDPQHLGVSRASLLGRRGTARKRTKPDASAARKPGTSKKAEEASHE</sequence>
<evidence type="ECO:0000256" key="5">
    <source>
        <dbReference type="ARBA" id="ARBA00022927"/>
    </source>
</evidence>
<evidence type="ECO:0000256" key="7">
    <source>
        <dbReference type="ARBA" id="ARBA00023010"/>
    </source>
</evidence>
<dbReference type="HAMAP" id="MF_01463_B">
    <property type="entry name" value="SecD_B"/>
    <property type="match status" value="1"/>
</dbReference>
<dbReference type="Pfam" id="PF02355">
    <property type="entry name" value="SecD_SecF_C"/>
    <property type="match status" value="1"/>
</dbReference>
<feature type="transmembrane region" description="Helical" evidence="9">
    <location>
        <begin position="484"/>
        <end position="503"/>
    </location>
</feature>
<dbReference type="GO" id="GO:0006605">
    <property type="term" value="P:protein targeting"/>
    <property type="evidence" value="ECO:0007669"/>
    <property type="project" value="UniProtKB-UniRule"/>
</dbReference>
<protein>
    <recommendedName>
        <fullName evidence="9">Protein translocase subunit SecD</fullName>
    </recommendedName>
</protein>
<evidence type="ECO:0000259" key="12">
    <source>
        <dbReference type="Pfam" id="PF21760"/>
    </source>
</evidence>
<keyword evidence="7 9" id="KW-0811">Translocation</keyword>
<dbReference type="InterPro" id="IPR048634">
    <property type="entry name" value="SecD_SecF_C"/>
</dbReference>
<accession>A0AAN0KJU7</accession>
<dbReference type="Gene3D" id="3.30.70.3220">
    <property type="match status" value="1"/>
</dbReference>
<keyword evidence="4 9" id="KW-0812">Transmembrane</keyword>
<dbReference type="NCBIfam" id="TIGR01129">
    <property type="entry name" value="secD"/>
    <property type="match status" value="1"/>
</dbReference>
<dbReference type="InterPro" id="IPR054384">
    <property type="entry name" value="SecDF_P1_head"/>
</dbReference>
<evidence type="ECO:0000259" key="11">
    <source>
        <dbReference type="Pfam" id="PF02355"/>
    </source>
</evidence>
<evidence type="ECO:0000259" key="13">
    <source>
        <dbReference type="Pfam" id="PF22599"/>
    </source>
</evidence>
<evidence type="ECO:0000256" key="10">
    <source>
        <dbReference type="SAM" id="MobiDB-lite"/>
    </source>
</evidence>
<feature type="compositionally biased region" description="Polar residues" evidence="10">
    <location>
        <begin position="105"/>
        <end position="115"/>
    </location>
</feature>
<keyword evidence="3 9" id="KW-1003">Cell membrane</keyword>
<comment type="function">
    <text evidence="9">Part of the Sec protein translocase complex. Interacts with the SecYEG preprotein conducting channel. SecDF uses the proton motive force (PMF) to complete protein translocation after the ATP-dependent function of SecA.</text>
</comment>
<evidence type="ECO:0000313" key="14">
    <source>
        <dbReference type="EMBL" id="BEH03570.1"/>
    </source>
</evidence>
<evidence type="ECO:0000256" key="4">
    <source>
        <dbReference type="ARBA" id="ARBA00022692"/>
    </source>
</evidence>
<keyword evidence="8 9" id="KW-0472">Membrane</keyword>
<feature type="region of interest" description="Disordered" evidence="10">
    <location>
        <begin position="105"/>
        <end position="181"/>
    </location>
</feature>
<feature type="domain" description="Protein translocase subunit SecDF P1" evidence="12">
    <location>
        <begin position="44"/>
        <end position="99"/>
    </location>
</feature>
<dbReference type="InterPro" id="IPR005791">
    <property type="entry name" value="SecD"/>
</dbReference>
<feature type="transmembrane region" description="Helical" evidence="9">
    <location>
        <begin position="460"/>
        <end position="478"/>
    </location>
</feature>
<evidence type="ECO:0000256" key="6">
    <source>
        <dbReference type="ARBA" id="ARBA00022989"/>
    </source>
</evidence>
<evidence type="ECO:0000256" key="8">
    <source>
        <dbReference type="ARBA" id="ARBA00023136"/>
    </source>
</evidence>
<feature type="transmembrane region" description="Helical" evidence="9">
    <location>
        <begin position="414"/>
        <end position="432"/>
    </location>
</feature>
<organism evidence="14 15">
    <name type="scientific">Brooklawnia propionicigenes</name>
    <dbReference type="NCBI Taxonomy" id="3041175"/>
    <lineage>
        <taxon>Bacteria</taxon>
        <taxon>Bacillati</taxon>
        <taxon>Actinomycetota</taxon>
        <taxon>Actinomycetes</taxon>
        <taxon>Propionibacteriales</taxon>
        <taxon>Propionibacteriaceae</taxon>
        <taxon>Brooklawnia</taxon>
    </lineage>
</organism>
<dbReference type="InterPro" id="IPR022646">
    <property type="entry name" value="SecD/SecF_CS"/>
</dbReference>
<evidence type="ECO:0000256" key="1">
    <source>
        <dbReference type="ARBA" id="ARBA00004651"/>
    </source>
</evidence>
<dbReference type="InterPro" id="IPR055344">
    <property type="entry name" value="SecD_SecF_C_bact"/>
</dbReference>
<dbReference type="Pfam" id="PF22599">
    <property type="entry name" value="SecDF_P1_head"/>
    <property type="match status" value="1"/>
</dbReference>
<dbReference type="Pfam" id="PF21760">
    <property type="entry name" value="SecD_1st"/>
    <property type="match status" value="1"/>
</dbReference>
<dbReference type="GO" id="GO:0043952">
    <property type="term" value="P:protein transport by the Sec complex"/>
    <property type="evidence" value="ECO:0007669"/>
    <property type="project" value="UniProtKB-UniRule"/>
</dbReference>
<dbReference type="Proteomes" id="UP001431656">
    <property type="component" value="Chromosome"/>
</dbReference>